<dbReference type="GO" id="GO:0051015">
    <property type="term" value="F:actin filament binding"/>
    <property type="evidence" value="ECO:0000318"/>
    <property type="project" value="GO_Central"/>
</dbReference>
<reference evidence="4 6" key="2">
    <citation type="journal article" date="2014" name="BMC Genomics">
        <title>An improved genome release (version Mt4.0) for the model legume Medicago truncatula.</title>
        <authorList>
            <person name="Tang H."/>
            <person name="Krishnakumar V."/>
            <person name="Bidwell S."/>
            <person name="Rosen B."/>
            <person name="Chan A."/>
            <person name="Zhou S."/>
            <person name="Gentzbittel L."/>
            <person name="Childs K.L."/>
            <person name="Yandell M."/>
            <person name="Gundlach H."/>
            <person name="Mayer K.F."/>
            <person name="Schwartz D.C."/>
            <person name="Town C.D."/>
        </authorList>
    </citation>
    <scope>GENOME REANNOTATION</scope>
    <source>
        <strain evidence="5 6">cv. Jemalong A17</strain>
    </source>
</reference>
<dbReference type="AlphaFoldDB" id="G7IK68"/>
<evidence type="ECO:0000313" key="5">
    <source>
        <dbReference type="EnsemblPlants" id="AES63678"/>
    </source>
</evidence>
<dbReference type="SUPFAM" id="SSF50405">
    <property type="entry name" value="Actin-crosslinking proteins"/>
    <property type="match status" value="1"/>
</dbReference>
<reference evidence="5" key="3">
    <citation type="submission" date="2015-04" db="UniProtKB">
        <authorList>
            <consortium name="EnsemblPlants"/>
        </authorList>
    </citation>
    <scope>IDENTIFICATION</scope>
    <source>
        <strain evidence="5">cv. Jemalong A17</strain>
    </source>
</reference>
<proteinExistence type="predicted"/>
<evidence type="ECO:0000256" key="1">
    <source>
        <dbReference type="SAM" id="MobiDB-lite"/>
    </source>
</evidence>
<organism evidence="4 6">
    <name type="scientific">Medicago truncatula</name>
    <name type="common">Barrel medic</name>
    <name type="synonym">Medicago tribuloides</name>
    <dbReference type="NCBI Taxonomy" id="3880"/>
    <lineage>
        <taxon>Eukaryota</taxon>
        <taxon>Viridiplantae</taxon>
        <taxon>Streptophyta</taxon>
        <taxon>Embryophyta</taxon>
        <taxon>Tracheophyta</taxon>
        <taxon>Spermatophyta</taxon>
        <taxon>Magnoliopsida</taxon>
        <taxon>eudicotyledons</taxon>
        <taxon>Gunneridae</taxon>
        <taxon>Pentapetalae</taxon>
        <taxon>rosids</taxon>
        <taxon>fabids</taxon>
        <taxon>Fabales</taxon>
        <taxon>Fabaceae</taxon>
        <taxon>Papilionoideae</taxon>
        <taxon>50 kb inversion clade</taxon>
        <taxon>NPAAA clade</taxon>
        <taxon>Hologalegina</taxon>
        <taxon>IRL clade</taxon>
        <taxon>Trifolieae</taxon>
        <taxon>Medicago</taxon>
    </lineage>
</organism>
<feature type="compositionally biased region" description="Low complexity" evidence="1">
    <location>
        <begin position="172"/>
        <end position="189"/>
    </location>
</feature>
<dbReference type="PaxDb" id="3880-AES63678"/>
<dbReference type="Pfam" id="PF04601">
    <property type="entry name" value="DUF569"/>
    <property type="match status" value="1"/>
</dbReference>
<dbReference type="PANTHER" id="PTHR31205:SF77">
    <property type="entry name" value="CROSS-LINKING PROTEIN, PUTATIVE (DUF569)-RELATED"/>
    <property type="match status" value="1"/>
</dbReference>
<feature type="domain" description="DUF569" evidence="2">
    <location>
        <begin position="1"/>
        <end position="141"/>
    </location>
</feature>
<dbReference type="CDD" id="cd23340">
    <property type="entry name" value="beta-trefoil_FSCN_ACP-like"/>
    <property type="match status" value="1"/>
</dbReference>
<dbReference type="EMBL" id="CM001218">
    <property type="protein sequence ID" value="AES63678.2"/>
    <property type="molecule type" value="Genomic_DNA"/>
</dbReference>
<dbReference type="STRING" id="3880.G7IK68"/>
<dbReference type="InterPro" id="IPR008999">
    <property type="entry name" value="Actin-crosslinking"/>
</dbReference>
<evidence type="ECO:0000313" key="6">
    <source>
        <dbReference type="Proteomes" id="UP000002051"/>
    </source>
</evidence>
<dbReference type="PANTHER" id="PTHR31205">
    <property type="entry name" value="ACTIN CROSS-LINKING PROTEIN (DUF569)"/>
    <property type="match status" value="1"/>
</dbReference>
<dbReference type="eggNOG" id="ENOG502QS6K">
    <property type="taxonomic scope" value="Eukaryota"/>
</dbReference>
<reference evidence="4 6" key="1">
    <citation type="journal article" date="2011" name="Nature">
        <title>The Medicago genome provides insight into the evolution of rhizobial symbioses.</title>
        <authorList>
            <person name="Young N.D."/>
            <person name="Debelle F."/>
            <person name="Oldroyd G.E."/>
            <person name="Geurts R."/>
            <person name="Cannon S.B."/>
            <person name="Udvardi M.K."/>
            <person name="Benedito V.A."/>
            <person name="Mayer K.F."/>
            <person name="Gouzy J."/>
            <person name="Schoof H."/>
            <person name="Van de Peer Y."/>
            <person name="Proost S."/>
            <person name="Cook D.R."/>
            <person name="Meyers B.C."/>
            <person name="Spannagl M."/>
            <person name="Cheung F."/>
            <person name="De Mita S."/>
            <person name="Krishnakumar V."/>
            <person name="Gundlach H."/>
            <person name="Zhou S."/>
            <person name="Mudge J."/>
            <person name="Bharti A.K."/>
            <person name="Murray J.D."/>
            <person name="Naoumkina M.A."/>
            <person name="Rosen B."/>
            <person name="Silverstein K.A."/>
            <person name="Tang H."/>
            <person name="Rombauts S."/>
            <person name="Zhao P.X."/>
            <person name="Zhou P."/>
            <person name="Barbe V."/>
            <person name="Bardou P."/>
            <person name="Bechner M."/>
            <person name="Bellec A."/>
            <person name="Berger A."/>
            <person name="Berges H."/>
            <person name="Bidwell S."/>
            <person name="Bisseling T."/>
            <person name="Choisne N."/>
            <person name="Couloux A."/>
            <person name="Denny R."/>
            <person name="Deshpande S."/>
            <person name="Dai X."/>
            <person name="Doyle J.J."/>
            <person name="Dudez A.M."/>
            <person name="Farmer A.D."/>
            <person name="Fouteau S."/>
            <person name="Franken C."/>
            <person name="Gibelin C."/>
            <person name="Gish J."/>
            <person name="Goldstein S."/>
            <person name="Gonzalez A.J."/>
            <person name="Green P.J."/>
            <person name="Hallab A."/>
            <person name="Hartog M."/>
            <person name="Hua A."/>
            <person name="Humphray S.J."/>
            <person name="Jeong D.H."/>
            <person name="Jing Y."/>
            <person name="Jocker A."/>
            <person name="Kenton S.M."/>
            <person name="Kim D.J."/>
            <person name="Klee K."/>
            <person name="Lai H."/>
            <person name="Lang C."/>
            <person name="Lin S."/>
            <person name="Macmil S.L."/>
            <person name="Magdelenat G."/>
            <person name="Matthews L."/>
            <person name="McCorrison J."/>
            <person name="Monaghan E.L."/>
            <person name="Mun J.H."/>
            <person name="Najar F.Z."/>
            <person name="Nicholson C."/>
            <person name="Noirot C."/>
            <person name="O'Bleness M."/>
            <person name="Paule C.R."/>
            <person name="Poulain J."/>
            <person name="Prion F."/>
            <person name="Qin B."/>
            <person name="Qu C."/>
            <person name="Retzel E.F."/>
            <person name="Riddle C."/>
            <person name="Sallet E."/>
            <person name="Samain S."/>
            <person name="Samson N."/>
            <person name="Sanders I."/>
            <person name="Saurat O."/>
            <person name="Scarpelli C."/>
            <person name="Schiex T."/>
            <person name="Segurens B."/>
            <person name="Severin A.J."/>
            <person name="Sherrier D.J."/>
            <person name="Shi R."/>
            <person name="Sims S."/>
            <person name="Singer S.R."/>
            <person name="Sinharoy S."/>
            <person name="Sterck L."/>
            <person name="Viollet A."/>
            <person name="Wang B.B."/>
            <person name="Wang K."/>
            <person name="Wang M."/>
            <person name="Wang X."/>
            <person name="Warfsmann J."/>
            <person name="Weissenbach J."/>
            <person name="White D.D."/>
            <person name="White J.D."/>
            <person name="Wiley G.B."/>
            <person name="Wincker P."/>
            <person name="Xing Y."/>
            <person name="Yang L."/>
            <person name="Yao Z."/>
            <person name="Ying F."/>
            <person name="Zhai J."/>
            <person name="Zhou L."/>
            <person name="Zuber A."/>
            <person name="Denarie J."/>
            <person name="Dixon R.A."/>
            <person name="May G.D."/>
            <person name="Schwartz D.C."/>
            <person name="Rogers J."/>
            <person name="Quetier F."/>
            <person name="Town C.D."/>
            <person name="Roe B.A."/>
        </authorList>
    </citation>
    <scope>NUCLEOTIDE SEQUENCE [LARGE SCALE GENOMIC DNA]</scope>
    <source>
        <strain evidence="4">A17</strain>
        <strain evidence="5 6">cv. Jemalong A17</strain>
    </source>
</reference>
<dbReference type="HOGENOM" id="CLU_057637_0_0_1"/>
<sequence>MEFFQRAKVVRLRSHHNKYLLADDDKEGVYQDRLGCYNNAKWTVEFVDGGNLIRLKSHYGKYLTASNMPFLLGRTGKKVLQTLPSRLNSSLEWEPIREGNQIRLRTRYGQFLRANGGLPPWRNSVTHDIPYRTKTTNWVLWDIDLVELRPPPPKQIQDVPPIDVKDLSCPVNSLSNRSRSPSPQSPTLSNNDDPFGAIDLRFSSSISNEGSRDFEDHSDSPMKEGRIIFYNVGDQNGDVHEGREEKFFTFKGSCVDELKEKLQEETGLDDIVVCSRNPLNAKIYPLRLQLPPNNIDMHVVVVPSLEKINFDAPFKSFP</sequence>
<accession>A0A0C3UX39</accession>
<evidence type="ECO:0000313" key="4">
    <source>
        <dbReference type="EMBL" id="AES63678.2"/>
    </source>
</evidence>
<dbReference type="Proteomes" id="UP000002051">
    <property type="component" value="Chromosome 2"/>
</dbReference>
<protein>
    <submittedName>
        <fullName evidence="4">Actin cross-linking protein</fullName>
    </submittedName>
</protein>
<dbReference type="Gene3D" id="2.80.10.50">
    <property type="match status" value="1"/>
</dbReference>
<dbReference type="FunFam" id="2.80.10.50:FF:000067">
    <property type="entry name" value="BnaC05g19630D protein"/>
    <property type="match status" value="1"/>
</dbReference>
<evidence type="ECO:0000259" key="2">
    <source>
        <dbReference type="Pfam" id="PF04601"/>
    </source>
</evidence>
<dbReference type="InterPro" id="IPR054726">
    <property type="entry name" value="Ubiq_DUF569-assoc"/>
</dbReference>
<feature type="domain" description="DUF569" evidence="3">
    <location>
        <begin position="225"/>
        <end position="302"/>
    </location>
</feature>
<dbReference type="Pfam" id="PF22932">
    <property type="entry name" value="Ubiq_DUF_assoc"/>
    <property type="match status" value="1"/>
</dbReference>
<gene>
    <name evidence="4" type="ordered locus">MTR_2g011370</name>
</gene>
<accession>G7IK68</accession>
<dbReference type="GO" id="GO:0009860">
    <property type="term" value="P:pollen tube growth"/>
    <property type="evidence" value="ECO:0000318"/>
    <property type="project" value="GO_Central"/>
</dbReference>
<dbReference type="EnsemblPlants" id="AES63678">
    <property type="protein sequence ID" value="AES63678"/>
    <property type="gene ID" value="MTR_2g011370"/>
</dbReference>
<evidence type="ECO:0000259" key="3">
    <source>
        <dbReference type="Pfam" id="PF22932"/>
    </source>
</evidence>
<dbReference type="InterPro" id="IPR007679">
    <property type="entry name" value="DUF569"/>
</dbReference>
<feature type="region of interest" description="Disordered" evidence="1">
    <location>
        <begin position="170"/>
        <end position="194"/>
    </location>
</feature>
<keyword evidence="6" id="KW-1185">Reference proteome</keyword>
<name>G7IK68_MEDTR</name>